<keyword evidence="3" id="KW-1185">Reference proteome</keyword>
<dbReference type="EMBL" id="LT598447">
    <property type="protein sequence ID" value="SCV05211.1"/>
    <property type="molecule type" value="Genomic_DNA"/>
</dbReference>
<reference evidence="3" key="1">
    <citation type="submission" date="2016-03" db="EMBL/GenBank/DDBJ databases">
        <authorList>
            <person name="Devillers Hugo."/>
        </authorList>
    </citation>
    <scope>NUCLEOTIDE SEQUENCE [LARGE SCALE GENOMIC DNA]</scope>
</reference>
<evidence type="ECO:0000313" key="2">
    <source>
        <dbReference type="EMBL" id="SCV05211.1"/>
    </source>
</evidence>
<feature type="region of interest" description="Disordered" evidence="1">
    <location>
        <begin position="49"/>
        <end position="112"/>
    </location>
</feature>
<evidence type="ECO:0000256" key="1">
    <source>
        <dbReference type="SAM" id="MobiDB-lite"/>
    </source>
</evidence>
<proteinExistence type="predicted"/>
<feature type="compositionally biased region" description="Polar residues" evidence="1">
    <location>
        <begin position="49"/>
        <end position="59"/>
    </location>
</feature>
<protein>
    <submittedName>
        <fullName evidence="2">LANO_0H02498g1_1</fullName>
    </submittedName>
</protein>
<feature type="compositionally biased region" description="Low complexity" evidence="1">
    <location>
        <begin position="60"/>
        <end position="112"/>
    </location>
</feature>
<dbReference type="AlphaFoldDB" id="A0A1G4KKW9"/>
<accession>A0A1G4KKW9</accession>
<sequence length="134" mass="13114">MDMQIQVDSASSSAGAATVSYAFLGGSSGGLLSLDQSLMLSTTAYSSSFKYSKTPSRQDSASTTSPSVTGSTSSSTGSSQYSASIPSGDSSSSTSSSTSSSSAAGQQGAAAIPHRPNWKLGAAVMLMAACGIAA</sequence>
<evidence type="ECO:0000313" key="3">
    <source>
        <dbReference type="Proteomes" id="UP000189911"/>
    </source>
</evidence>
<name>A0A1G4KKW9_9SACH</name>
<organism evidence="2 3">
    <name type="scientific">Lachancea nothofagi CBS 11611</name>
    <dbReference type="NCBI Taxonomy" id="1266666"/>
    <lineage>
        <taxon>Eukaryota</taxon>
        <taxon>Fungi</taxon>
        <taxon>Dikarya</taxon>
        <taxon>Ascomycota</taxon>
        <taxon>Saccharomycotina</taxon>
        <taxon>Saccharomycetes</taxon>
        <taxon>Saccharomycetales</taxon>
        <taxon>Saccharomycetaceae</taxon>
        <taxon>Lachancea</taxon>
    </lineage>
</organism>
<dbReference type="Proteomes" id="UP000189911">
    <property type="component" value="Chromosome H"/>
</dbReference>
<gene>
    <name evidence="2" type="ORF">LANO_0H02498G</name>
</gene>